<dbReference type="InterPro" id="IPR050270">
    <property type="entry name" value="DegV_domain_contain"/>
</dbReference>
<dbReference type="EMBL" id="LHCF01000004">
    <property type="protein sequence ID" value="KOR75580.1"/>
    <property type="molecule type" value="Genomic_DNA"/>
</dbReference>
<dbReference type="SUPFAM" id="SSF82549">
    <property type="entry name" value="DAK1/DegV-like"/>
    <property type="match status" value="1"/>
</dbReference>
<dbReference type="RefSeq" id="WP_053521399.1">
    <property type="nucleotide sequence ID" value="NZ_LHCF01000004.1"/>
</dbReference>
<dbReference type="Gene3D" id="3.40.50.10170">
    <property type="match status" value="1"/>
</dbReference>
<keyword evidence="1" id="KW-0446">Lipid-binding</keyword>
<dbReference type="Proteomes" id="UP000037386">
    <property type="component" value="Unassembled WGS sequence"/>
</dbReference>
<gene>
    <name evidence="2" type="primary">degV</name>
    <name evidence="2" type="ORF">CPX_001457</name>
</gene>
<dbReference type="InterPro" id="IPR003797">
    <property type="entry name" value="DegV"/>
</dbReference>
<dbReference type="AlphaFoldDB" id="A0A0M1N0L8"/>
<evidence type="ECO:0000313" key="3">
    <source>
        <dbReference type="Proteomes" id="UP000037386"/>
    </source>
</evidence>
<dbReference type="OrthoDB" id="9781230at2"/>
<dbReference type="Pfam" id="PF02645">
    <property type="entry name" value="DegV"/>
    <property type="match status" value="1"/>
</dbReference>
<dbReference type="PANTHER" id="PTHR33434:SF2">
    <property type="entry name" value="FATTY ACID-BINDING PROTEIN TM_1468"/>
    <property type="match status" value="1"/>
</dbReference>
<sequence>MNTKVVSTSTSCLDYYSEAGEIDLIRIKIYIDGKEYIDGENLSAYEFYEILNKNPKLVPKTSQISVGELVNYFKKLAQQGYKRVLVTTISAQLSGTYNGVVQAQKIVKDEIEVIPYNTNTVGFSEGYFALEGLRLFKQGASVSEVIQHLDKIKANNTIFFVVNSLTQLIQNGRLTKTKGFLGRFFRVKPILQLNDKGQIVMVQKTFSTEKAFDYIINQIKDYTKGRKYLLYLPFTGNPGLRKDFRVALEKELNLTNILEMPSSPSLGAHVGNNVVGVGIILQDL</sequence>
<organism evidence="2 3">
    <name type="scientific">Candidatus Phytoplasma pruni</name>
    <dbReference type="NCBI Taxonomy" id="479893"/>
    <lineage>
        <taxon>Bacteria</taxon>
        <taxon>Bacillati</taxon>
        <taxon>Mycoplasmatota</taxon>
        <taxon>Mollicutes</taxon>
        <taxon>Acholeplasmatales</taxon>
        <taxon>Acholeplasmataceae</taxon>
        <taxon>Candidatus Phytoplasma</taxon>
        <taxon>16SrIII (X-disease group)</taxon>
    </lineage>
</organism>
<name>A0A0M1N0L8_9MOLU</name>
<dbReference type="Gene3D" id="3.30.1180.10">
    <property type="match status" value="1"/>
</dbReference>
<dbReference type="InterPro" id="IPR043168">
    <property type="entry name" value="DegV_C"/>
</dbReference>
<comment type="caution">
    <text evidence="2">The sequence shown here is derived from an EMBL/GenBank/DDBJ whole genome shotgun (WGS) entry which is preliminary data.</text>
</comment>
<proteinExistence type="predicted"/>
<protein>
    <submittedName>
        <fullName evidence="2">DegV family protein</fullName>
    </submittedName>
</protein>
<dbReference type="PANTHER" id="PTHR33434">
    <property type="entry name" value="DEGV DOMAIN-CONTAINING PROTEIN DR_1986-RELATED"/>
    <property type="match status" value="1"/>
</dbReference>
<dbReference type="GO" id="GO:0008289">
    <property type="term" value="F:lipid binding"/>
    <property type="evidence" value="ECO:0007669"/>
    <property type="project" value="UniProtKB-KW"/>
</dbReference>
<dbReference type="PROSITE" id="PS51482">
    <property type="entry name" value="DEGV"/>
    <property type="match status" value="1"/>
</dbReference>
<dbReference type="NCBIfam" id="TIGR00762">
    <property type="entry name" value="DegV"/>
    <property type="match status" value="1"/>
</dbReference>
<accession>A0A0M1N0L8</accession>
<reference evidence="3" key="1">
    <citation type="submission" date="2015-05" db="EMBL/GenBank/DDBJ databases">
        <title>Draft genome sequence of 'Candidatus Phytoplasma Pruni' strain CX, a plant pathogenic bacterium.</title>
        <authorList>
            <person name="Lee I.-M."/>
            <person name="Bottner-Parker K.D."/>
            <person name="Shao J."/>
            <person name="Gundersen-Rindal D.E."/>
            <person name="Zhao Y."/>
            <person name="Davis R.E."/>
        </authorList>
    </citation>
    <scope>NUCLEOTIDE SEQUENCE [LARGE SCALE GENOMIC DNA]</scope>
    <source>
        <strain evidence="3">CX</strain>
    </source>
</reference>
<dbReference type="STRING" id="479893.CPX_001457"/>
<evidence type="ECO:0000313" key="2">
    <source>
        <dbReference type="EMBL" id="KOR75580.1"/>
    </source>
</evidence>
<evidence type="ECO:0000256" key="1">
    <source>
        <dbReference type="ARBA" id="ARBA00023121"/>
    </source>
</evidence>
<dbReference type="PATRIC" id="fig|479893.3.peg.242"/>